<gene>
    <name evidence="7" type="ORF">Q8X39_00300</name>
</gene>
<evidence type="ECO:0000313" key="7">
    <source>
        <dbReference type="EMBL" id="MDP4299061.1"/>
    </source>
</evidence>
<evidence type="ECO:0000256" key="4">
    <source>
        <dbReference type="ARBA" id="ARBA00022989"/>
    </source>
</evidence>
<feature type="transmembrane region" description="Helical" evidence="6">
    <location>
        <begin position="329"/>
        <end position="346"/>
    </location>
</feature>
<dbReference type="RefSeq" id="WP_305747633.1">
    <property type="nucleotide sequence ID" value="NZ_JAUZEE010000001.1"/>
</dbReference>
<feature type="transmembrane region" description="Helical" evidence="6">
    <location>
        <begin position="358"/>
        <end position="377"/>
    </location>
</feature>
<feature type="transmembrane region" description="Helical" evidence="6">
    <location>
        <begin position="149"/>
        <end position="168"/>
    </location>
</feature>
<comment type="subcellular location">
    <subcellularLocation>
        <location evidence="1">Cell membrane</location>
        <topology evidence="1">Multi-pass membrane protein</topology>
    </subcellularLocation>
</comment>
<evidence type="ECO:0000256" key="5">
    <source>
        <dbReference type="ARBA" id="ARBA00023136"/>
    </source>
</evidence>
<name>A0ABT9FXY3_LEPDI</name>
<sequence length="408" mass="44495">MKIVSHKNRSIYAIADQIILSLLGLGASIVVARFAGKEQFGLYTLLFSIVLLVQGIQNSMWYSPLIALLARTADLELKNKYRMTAFKGSIGSMVILILLMAAGFLLLGNEKIIHGDPPSVIFAVSLASIGATLRDGLRAESYADGSSFSALKYTLIAASIQLTLILFVTMFGLMSANAVLTISGASLILSWMILSREKTPLLRASADYREFIEFSRWTLPSVGVNWAGGNIQNYFAARNFGLSVVAEVNAARLFLMPVGVAVTAWVNYFRPSVIRERASGNTLKARLIIKKSILIAVFLIPVYGVVIGSLSPVFSVVLGDEYPELRSLIFGWAVCFSLMAIRVIIFTELSADKQGVKLQFYFGLIGFCCAVLSMMAFLELGAVGVVISMCCLEVVQIILFLAYGRNRS</sequence>
<reference evidence="7 8" key="1">
    <citation type="submission" date="2023-08" db="EMBL/GenBank/DDBJ databases">
        <authorList>
            <person name="Roldan D.M."/>
            <person name="Menes R.J."/>
        </authorList>
    </citation>
    <scope>NUCLEOTIDE SEQUENCE [LARGE SCALE GENOMIC DNA]</scope>
    <source>
        <strain evidence="7 8">CCM 2812</strain>
    </source>
</reference>
<keyword evidence="8" id="KW-1185">Reference proteome</keyword>
<feature type="transmembrane region" description="Helical" evidence="6">
    <location>
        <begin position="84"/>
        <end position="107"/>
    </location>
</feature>
<evidence type="ECO:0000256" key="2">
    <source>
        <dbReference type="ARBA" id="ARBA00022475"/>
    </source>
</evidence>
<feature type="transmembrane region" description="Helical" evidence="6">
    <location>
        <begin position="12"/>
        <end position="34"/>
    </location>
</feature>
<feature type="transmembrane region" description="Helical" evidence="6">
    <location>
        <begin position="383"/>
        <end position="403"/>
    </location>
</feature>
<evidence type="ECO:0008006" key="9">
    <source>
        <dbReference type="Google" id="ProtNLM"/>
    </source>
</evidence>
<evidence type="ECO:0000313" key="8">
    <source>
        <dbReference type="Proteomes" id="UP001235760"/>
    </source>
</evidence>
<feature type="transmembrane region" description="Helical" evidence="6">
    <location>
        <begin position="293"/>
        <end position="317"/>
    </location>
</feature>
<dbReference type="InterPro" id="IPR050833">
    <property type="entry name" value="Poly_Biosynth_Transport"/>
</dbReference>
<organism evidence="7 8">
    <name type="scientific">Leptothrix discophora</name>
    <dbReference type="NCBI Taxonomy" id="89"/>
    <lineage>
        <taxon>Bacteria</taxon>
        <taxon>Pseudomonadati</taxon>
        <taxon>Pseudomonadota</taxon>
        <taxon>Betaproteobacteria</taxon>
        <taxon>Burkholderiales</taxon>
        <taxon>Sphaerotilaceae</taxon>
        <taxon>Leptothrix</taxon>
    </lineage>
</organism>
<keyword evidence="5 6" id="KW-0472">Membrane</keyword>
<proteinExistence type="predicted"/>
<accession>A0ABT9FXY3</accession>
<dbReference type="PANTHER" id="PTHR30250:SF11">
    <property type="entry name" value="O-ANTIGEN TRANSPORTER-RELATED"/>
    <property type="match status" value="1"/>
</dbReference>
<dbReference type="Proteomes" id="UP001235760">
    <property type="component" value="Unassembled WGS sequence"/>
</dbReference>
<feature type="transmembrane region" description="Helical" evidence="6">
    <location>
        <begin position="174"/>
        <end position="194"/>
    </location>
</feature>
<evidence type="ECO:0000256" key="6">
    <source>
        <dbReference type="SAM" id="Phobius"/>
    </source>
</evidence>
<keyword evidence="4 6" id="KW-1133">Transmembrane helix</keyword>
<comment type="caution">
    <text evidence="7">The sequence shown here is derived from an EMBL/GenBank/DDBJ whole genome shotgun (WGS) entry which is preliminary data.</text>
</comment>
<dbReference type="PANTHER" id="PTHR30250">
    <property type="entry name" value="PST FAMILY PREDICTED COLANIC ACID TRANSPORTER"/>
    <property type="match status" value="1"/>
</dbReference>
<feature type="transmembrane region" description="Helical" evidence="6">
    <location>
        <begin position="40"/>
        <end position="63"/>
    </location>
</feature>
<evidence type="ECO:0000256" key="3">
    <source>
        <dbReference type="ARBA" id="ARBA00022692"/>
    </source>
</evidence>
<protein>
    <recommendedName>
        <fullName evidence="9">Polysaccharide biosynthesis protein</fullName>
    </recommendedName>
</protein>
<dbReference type="EMBL" id="JAUZEE010000001">
    <property type="protein sequence ID" value="MDP4299061.1"/>
    <property type="molecule type" value="Genomic_DNA"/>
</dbReference>
<keyword evidence="3 6" id="KW-0812">Transmembrane</keyword>
<keyword evidence="2" id="KW-1003">Cell membrane</keyword>
<evidence type="ECO:0000256" key="1">
    <source>
        <dbReference type="ARBA" id="ARBA00004651"/>
    </source>
</evidence>